<keyword evidence="2" id="KW-1185">Reference proteome</keyword>
<accession>W7IDY1</accession>
<proteinExistence type="predicted"/>
<dbReference type="EMBL" id="AYXG01000229">
    <property type="protein sequence ID" value="EWC58758.1"/>
    <property type="molecule type" value="Genomic_DNA"/>
</dbReference>
<comment type="caution">
    <text evidence="1">The sequence shown here is derived from an EMBL/GenBank/DDBJ whole genome shotgun (WGS) entry which is preliminary data.</text>
</comment>
<dbReference type="AlphaFoldDB" id="W7IDY1"/>
<organism evidence="1 2">
    <name type="scientific">Actinokineospora spheciospongiae</name>
    <dbReference type="NCBI Taxonomy" id="909613"/>
    <lineage>
        <taxon>Bacteria</taxon>
        <taxon>Bacillati</taxon>
        <taxon>Actinomycetota</taxon>
        <taxon>Actinomycetes</taxon>
        <taxon>Pseudonocardiales</taxon>
        <taxon>Pseudonocardiaceae</taxon>
        <taxon>Actinokineospora</taxon>
    </lineage>
</organism>
<dbReference type="Proteomes" id="UP000019277">
    <property type="component" value="Unassembled WGS sequence"/>
</dbReference>
<sequence>MVGNLVRDDDDSAIYEVRFPESDLTVETTVPGYAVTFIASGSHAHHAG</sequence>
<name>W7IDY1_9PSEU</name>
<reference evidence="1 2" key="1">
    <citation type="journal article" date="2014" name="Genome Announc.">
        <title>Draft Genome Sequence of the Antitrypanosomally Active Sponge-Associated Bacterium Actinokineospora sp. Strain EG49.</title>
        <authorList>
            <person name="Harjes J."/>
            <person name="Ryu T."/>
            <person name="Abdelmohsen U.R."/>
            <person name="Moitinho-Silva L."/>
            <person name="Horn H."/>
            <person name="Ravasi T."/>
            <person name="Hentschel U."/>
        </authorList>
    </citation>
    <scope>NUCLEOTIDE SEQUENCE [LARGE SCALE GENOMIC DNA]</scope>
    <source>
        <strain evidence="1 2">EG49</strain>
    </source>
</reference>
<gene>
    <name evidence="1" type="ORF">UO65_5935</name>
</gene>
<protein>
    <submittedName>
        <fullName evidence="1">Uncharacterized protein</fullName>
    </submittedName>
</protein>
<evidence type="ECO:0000313" key="2">
    <source>
        <dbReference type="Proteomes" id="UP000019277"/>
    </source>
</evidence>
<evidence type="ECO:0000313" key="1">
    <source>
        <dbReference type="EMBL" id="EWC58758.1"/>
    </source>
</evidence>